<accession>A0ABS9NSB0</accession>
<organism evidence="1 2">
    <name type="scientific">Kingella pumchi</name>
    <dbReference type="NCBI Taxonomy" id="2779506"/>
    <lineage>
        <taxon>Bacteria</taxon>
        <taxon>Pseudomonadati</taxon>
        <taxon>Pseudomonadota</taxon>
        <taxon>Betaproteobacteria</taxon>
        <taxon>Neisseriales</taxon>
        <taxon>Neisseriaceae</taxon>
        <taxon>Kingella</taxon>
    </lineage>
</organism>
<dbReference type="RefSeq" id="WP_238748587.1">
    <property type="nucleotide sequence ID" value="NZ_JAKOOW010000076.1"/>
</dbReference>
<reference evidence="1 2" key="1">
    <citation type="submission" date="2022-02" db="EMBL/GenBank/DDBJ databases">
        <title>Genome sequence data of Kingella unionensis sp. nov. strain CICC 24913 (CCUG 75125).</title>
        <authorList>
            <person name="Xiao M."/>
        </authorList>
    </citation>
    <scope>NUCLEOTIDE SEQUENCE [LARGE SCALE GENOMIC DNA]</scope>
    <source>
        <strain evidence="1 2">CICC 24913</strain>
    </source>
</reference>
<dbReference type="Proteomes" id="UP001298424">
    <property type="component" value="Unassembled WGS sequence"/>
</dbReference>
<keyword evidence="2" id="KW-1185">Reference proteome</keyword>
<comment type="caution">
    <text evidence="1">The sequence shown here is derived from an EMBL/GenBank/DDBJ whole genome shotgun (WGS) entry which is preliminary data.</text>
</comment>
<proteinExistence type="predicted"/>
<name>A0ABS9NSB0_9NEIS</name>
<sequence length="265" mass="29791">MTMPTNDNKDNMIFTLEDGQSSGSAEHYSDWEHSLDQLRHIRGSDAGADSALTRPVARTAEELQRDEVKLFGDAELESAYREFLRQNEAEHNARVEQQGAEEDVGILIQEDWLNAQSALQSEYNRRHQEHIQTLVLNPDYVGRENDALPEADADNLPNRFVPARSGEALPAAAVYVYALPELPSTRRIRVLSEQELVASLEERLKVHLSNAVAGMVRHVLQKKLATLAYDLQMVLNAETPQLVEEVLSHNMASIMRAVKDSLPKE</sequence>
<evidence type="ECO:0000313" key="2">
    <source>
        <dbReference type="Proteomes" id="UP001298424"/>
    </source>
</evidence>
<evidence type="ECO:0000313" key="1">
    <source>
        <dbReference type="EMBL" id="MCG6505031.1"/>
    </source>
</evidence>
<dbReference type="EMBL" id="JAKOOW010000076">
    <property type="protein sequence ID" value="MCG6505031.1"/>
    <property type="molecule type" value="Genomic_DNA"/>
</dbReference>
<protein>
    <submittedName>
        <fullName evidence="1">Uncharacterized protein</fullName>
    </submittedName>
</protein>
<gene>
    <name evidence="1" type="ORF">MB824_11090</name>
</gene>